<dbReference type="AlphaFoldDB" id="A0A0J9C0T7"/>
<protein>
    <recommendedName>
        <fullName evidence="3">Transcription factor NikR nickel binding C-terminal domain-containing protein</fullName>
    </recommendedName>
</protein>
<dbReference type="PATRIC" id="fig|742734.4.peg.3023"/>
<dbReference type="GeneID" id="93163313"/>
<evidence type="ECO:0000313" key="2">
    <source>
        <dbReference type="Proteomes" id="UP000037392"/>
    </source>
</evidence>
<dbReference type="OrthoDB" id="9796135at2"/>
<proteinExistence type="predicted"/>
<gene>
    <name evidence="1" type="ORF">HMPREF9470_02822</name>
</gene>
<accession>A0A0J9C0T7</accession>
<comment type="caution">
    <text evidence="1">The sequence shown here is derived from an EMBL/GenBank/DDBJ whole genome shotgun (WGS) entry which is preliminary data.</text>
</comment>
<name>A0A0J9C0T7_9FIRM</name>
<dbReference type="Proteomes" id="UP000037392">
    <property type="component" value="Unassembled WGS sequence"/>
</dbReference>
<organism evidence="1 2">
    <name type="scientific">[Clostridium] citroniae WAL-19142</name>
    <dbReference type="NCBI Taxonomy" id="742734"/>
    <lineage>
        <taxon>Bacteria</taxon>
        <taxon>Bacillati</taxon>
        <taxon>Bacillota</taxon>
        <taxon>Clostridia</taxon>
        <taxon>Lachnospirales</taxon>
        <taxon>Lachnospiraceae</taxon>
        <taxon>Enterocloster</taxon>
    </lineage>
</organism>
<reference evidence="1 2" key="1">
    <citation type="submission" date="2011-04" db="EMBL/GenBank/DDBJ databases">
        <title>The Genome Sequence of Clostridium citroniae WAL-19142.</title>
        <authorList>
            <consortium name="The Broad Institute Genome Sequencing Platform"/>
            <person name="Earl A."/>
            <person name="Ward D."/>
            <person name="Feldgarden M."/>
            <person name="Gevers D."/>
            <person name="Warren Y.A."/>
            <person name="Tyrrell K.L."/>
            <person name="Citron D.M."/>
            <person name="Goldstein E.J."/>
            <person name="Daigneault M."/>
            <person name="Allen-Vercoe E."/>
            <person name="Young S.K."/>
            <person name="Zeng Q."/>
            <person name="Gargeya S."/>
            <person name="Fitzgerald M."/>
            <person name="Haas B."/>
            <person name="Abouelleil A."/>
            <person name="Alvarado L."/>
            <person name="Arachchi H.M."/>
            <person name="Berlin A."/>
            <person name="Brown A."/>
            <person name="Chapman S.B."/>
            <person name="Chen Z."/>
            <person name="Dunbar C."/>
            <person name="Freedman E."/>
            <person name="Gearin G."/>
            <person name="Gellesch M."/>
            <person name="Goldberg J."/>
            <person name="Griggs A."/>
            <person name="Gujja S."/>
            <person name="Heilman E.R."/>
            <person name="Heiman D."/>
            <person name="Howarth C."/>
            <person name="Larson L."/>
            <person name="Lui A."/>
            <person name="MacDonald P.J."/>
            <person name="Mehta T."/>
            <person name="Montmayeur A."/>
            <person name="Murphy C."/>
            <person name="Neiman D."/>
            <person name="Pearson M."/>
            <person name="Priest M."/>
            <person name="Roberts A."/>
            <person name="Saif S."/>
            <person name="Shea T."/>
            <person name="Shenoy N."/>
            <person name="Sisk P."/>
            <person name="Stolte C."/>
            <person name="Sykes S."/>
            <person name="White J."/>
            <person name="Yandava C."/>
            <person name="Wortman J."/>
            <person name="Nusbaum C."/>
            <person name="Birren B."/>
        </authorList>
    </citation>
    <scope>NUCLEOTIDE SEQUENCE [LARGE SCALE GENOMIC DNA]</scope>
    <source>
        <strain evidence="1 2">WAL-19142</strain>
    </source>
</reference>
<dbReference type="InterPro" id="IPR023860">
    <property type="entry name" value="FeFe-hyd_TM1266"/>
</dbReference>
<sequence>MEDRLAVISCIISNPESVAMVNEKLHLQSSMIIARLGVPCREYGVSVISIVMHGTQNQISSFAGDLGKVDGVKVKSIQVPVADHQPRTDL</sequence>
<dbReference type="Gene3D" id="3.30.70.1150">
    <property type="entry name" value="ACT-like. Chain A, domain 2"/>
    <property type="match status" value="1"/>
</dbReference>
<dbReference type="Pfam" id="PF21699">
    <property type="entry name" value="TM1266-like"/>
    <property type="match status" value="1"/>
</dbReference>
<dbReference type="SUPFAM" id="SSF55021">
    <property type="entry name" value="ACT-like"/>
    <property type="match status" value="1"/>
</dbReference>
<dbReference type="InterPro" id="IPR027271">
    <property type="entry name" value="Acetolactate_synth/TF_NikR_C"/>
</dbReference>
<dbReference type="NCBIfam" id="TIGR03959">
    <property type="entry name" value="hyd_TM1266"/>
    <property type="match status" value="1"/>
</dbReference>
<evidence type="ECO:0008006" key="3">
    <source>
        <dbReference type="Google" id="ProtNLM"/>
    </source>
</evidence>
<evidence type="ECO:0000313" key="1">
    <source>
        <dbReference type="EMBL" id="KMW18718.1"/>
    </source>
</evidence>
<dbReference type="RefSeq" id="WP_007865394.1">
    <property type="nucleotide sequence ID" value="NZ_KQ235878.1"/>
</dbReference>
<dbReference type="EMBL" id="ADLK01000022">
    <property type="protein sequence ID" value="KMW18718.1"/>
    <property type="molecule type" value="Genomic_DNA"/>
</dbReference>
<dbReference type="InterPro" id="IPR045865">
    <property type="entry name" value="ACT-like_dom_sf"/>
</dbReference>